<sequence length="257" mass="29001">MSLITRGLTKISEEGFRKFLECTYVFMNDRTEYLPLVIKNENKIRTSVGDIDIEVNSVHEARLAEFDEHDILEEWMENISSEDIVWDIGAGIGVYTTAAGYISNSVYAFEPNPKNYRKTKETIDNNGVDANINNFALGKENTKADLSTEKIDTGTRTQFSDQGEVEVYRGDGLENIPKPDVVKIDVEGSEVEVINGLKGILPNINFLLLEVHGGRHDIRKRGHDRDELHSRINSAGFQIDVLQNVKGGNEHWACKRM</sequence>
<dbReference type="InterPro" id="IPR052514">
    <property type="entry name" value="SAM-dependent_MTase"/>
</dbReference>
<feature type="domain" description="Methyltransferase FkbM" evidence="1">
    <location>
        <begin position="87"/>
        <end position="238"/>
    </location>
</feature>
<proteinExistence type="predicted"/>
<keyword evidence="2" id="KW-0808">Transferase</keyword>
<evidence type="ECO:0000313" key="3">
    <source>
        <dbReference type="Proteomes" id="UP001596432"/>
    </source>
</evidence>
<keyword evidence="2" id="KW-0489">Methyltransferase</keyword>
<evidence type="ECO:0000259" key="1">
    <source>
        <dbReference type="Pfam" id="PF05050"/>
    </source>
</evidence>
<dbReference type="GO" id="GO:0032259">
    <property type="term" value="P:methylation"/>
    <property type="evidence" value="ECO:0007669"/>
    <property type="project" value="UniProtKB-KW"/>
</dbReference>
<dbReference type="NCBIfam" id="TIGR01444">
    <property type="entry name" value="fkbM_fam"/>
    <property type="match status" value="1"/>
</dbReference>
<dbReference type="InterPro" id="IPR029063">
    <property type="entry name" value="SAM-dependent_MTases_sf"/>
</dbReference>
<dbReference type="RefSeq" id="WP_382261653.1">
    <property type="nucleotide sequence ID" value="NZ_JBHTAS010000001.1"/>
</dbReference>
<keyword evidence="3" id="KW-1185">Reference proteome</keyword>
<dbReference type="PANTHER" id="PTHR34203:SF15">
    <property type="entry name" value="SLL1173 PROTEIN"/>
    <property type="match status" value="1"/>
</dbReference>
<gene>
    <name evidence="2" type="ORF">ACFQMA_10895</name>
</gene>
<dbReference type="EMBL" id="JBHTAS010000001">
    <property type="protein sequence ID" value="MFC7140331.1"/>
    <property type="molecule type" value="Genomic_DNA"/>
</dbReference>
<dbReference type="SUPFAM" id="SSF53335">
    <property type="entry name" value="S-adenosyl-L-methionine-dependent methyltransferases"/>
    <property type="match status" value="1"/>
</dbReference>
<dbReference type="AlphaFoldDB" id="A0ABD5Y256"/>
<dbReference type="PANTHER" id="PTHR34203">
    <property type="entry name" value="METHYLTRANSFERASE, FKBM FAMILY PROTEIN"/>
    <property type="match status" value="1"/>
</dbReference>
<organism evidence="2 3">
    <name type="scientific">Halosimplex aquaticum</name>
    <dbReference type="NCBI Taxonomy" id="3026162"/>
    <lineage>
        <taxon>Archaea</taxon>
        <taxon>Methanobacteriati</taxon>
        <taxon>Methanobacteriota</taxon>
        <taxon>Stenosarchaea group</taxon>
        <taxon>Halobacteria</taxon>
        <taxon>Halobacteriales</taxon>
        <taxon>Haloarculaceae</taxon>
        <taxon>Halosimplex</taxon>
    </lineage>
</organism>
<evidence type="ECO:0000313" key="2">
    <source>
        <dbReference type="EMBL" id="MFC7140331.1"/>
    </source>
</evidence>
<comment type="caution">
    <text evidence="2">The sequence shown here is derived from an EMBL/GenBank/DDBJ whole genome shotgun (WGS) entry which is preliminary data.</text>
</comment>
<protein>
    <submittedName>
        <fullName evidence="2">FkbM family methyltransferase</fullName>
    </submittedName>
</protein>
<dbReference type="Proteomes" id="UP001596432">
    <property type="component" value="Unassembled WGS sequence"/>
</dbReference>
<name>A0ABD5Y256_9EURY</name>
<reference evidence="2 3" key="1">
    <citation type="journal article" date="2019" name="Int. J. Syst. Evol. Microbiol.">
        <title>The Global Catalogue of Microorganisms (GCM) 10K type strain sequencing project: providing services to taxonomists for standard genome sequencing and annotation.</title>
        <authorList>
            <consortium name="The Broad Institute Genomics Platform"/>
            <consortium name="The Broad Institute Genome Sequencing Center for Infectious Disease"/>
            <person name="Wu L."/>
            <person name="Ma J."/>
        </authorList>
    </citation>
    <scope>NUCLEOTIDE SEQUENCE [LARGE SCALE GENOMIC DNA]</scope>
    <source>
        <strain evidence="2 3">XZYJT29</strain>
    </source>
</reference>
<dbReference type="InterPro" id="IPR006342">
    <property type="entry name" value="FkbM_mtfrase"/>
</dbReference>
<dbReference type="Gene3D" id="3.40.50.150">
    <property type="entry name" value="Vaccinia Virus protein VP39"/>
    <property type="match status" value="1"/>
</dbReference>
<accession>A0ABD5Y256</accession>
<dbReference type="Pfam" id="PF05050">
    <property type="entry name" value="Methyltransf_21"/>
    <property type="match status" value="1"/>
</dbReference>
<dbReference type="GO" id="GO:0008168">
    <property type="term" value="F:methyltransferase activity"/>
    <property type="evidence" value="ECO:0007669"/>
    <property type="project" value="UniProtKB-KW"/>
</dbReference>